<feature type="transmembrane region" description="Helical" evidence="1">
    <location>
        <begin position="190"/>
        <end position="208"/>
    </location>
</feature>
<dbReference type="InterPro" id="IPR036259">
    <property type="entry name" value="MFS_trans_sf"/>
</dbReference>
<keyword evidence="3" id="KW-1185">Reference proteome</keyword>
<dbReference type="PANTHER" id="PTHR23530:SF1">
    <property type="entry name" value="PERMEASE, MAJOR FACILITATOR SUPERFAMILY-RELATED"/>
    <property type="match status" value="1"/>
</dbReference>
<dbReference type="InterPro" id="IPR011701">
    <property type="entry name" value="MFS"/>
</dbReference>
<feature type="transmembrane region" description="Helical" evidence="1">
    <location>
        <begin position="338"/>
        <end position="355"/>
    </location>
</feature>
<keyword evidence="1" id="KW-0472">Membrane</keyword>
<reference evidence="2 3" key="1">
    <citation type="submission" date="2020-08" db="EMBL/GenBank/DDBJ databases">
        <title>Sequencing the genomes of 1000 actinobacteria strains.</title>
        <authorList>
            <person name="Klenk H.-P."/>
        </authorList>
    </citation>
    <scope>NUCLEOTIDE SEQUENCE [LARGE SCALE GENOMIC DNA]</scope>
    <source>
        <strain evidence="2 3">DSM 44936</strain>
    </source>
</reference>
<dbReference type="AlphaFoldDB" id="A0A7X0IMP7"/>
<feature type="transmembrane region" description="Helical" evidence="1">
    <location>
        <begin position="214"/>
        <end position="236"/>
    </location>
</feature>
<dbReference type="SUPFAM" id="SSF103473">
    <property type="entry name" value="MFS general substrate transporter"/>
    <property type="match status" value="1"/>
</dbReference>
<protein>
    <submittedName>
        <fullName evidence="2">MFS family permease</fullName>
    </submittedName>
</protein>
<dbReference type="Pfam" id="PF07690">
    <property type="entry name" value="MFS_1"/>
    <property type="match status" value="1"/>
</dbReference>
<dbReference type="PANTHER" id="PTHR23530">
    <property type="entry name" value="TRANSPORT PROTEIN-RELATED"/>
    <property type="match status" value="1"/>
</dbReference>
<name>A0A7X0IMP7_9ACTN</name>
<dbReference type="EMBL" id="JACHIU010000001">
    <property type="protein sequence ID" value="MBB6476848.1"/>
    <property type="molecule type" value="Genomic_DNA"/>
</dbReference>
<feature type="transmembrane region" description="Helical" evidence="1">
    <location>
        <begin position="305"/>
        <end position="326"/>
    </location>
</feature>
<proteinExistence type="predicted"/>
<feature type="transmembrane region" description="Helical" evidence="1">
    <location>
        <begin position="20"/>
        <end position="39"/>
    </location>
</feature>
<dbReference type="Proteomes" id="UP000555564">
    <property type="component" value="Unassembled WGS sequence"/>
</dbReference>
<dbReference type="GO" id="GO:0022857">
    <property type="term" value="F:transmembrane transporter activity"/>
    <property type="evidence" value="ECO:0007669"/>
    <property type="project" value="InterPro"/>
</dbReference>
<dbReference type="RefSeq" id="WP_343072950.1">
    <property type="nucleotide sequence ID" value="NZ_BAAALO010000006.1"/>
</dbReference>
<keyword evidence="1" id="KW-1133">Transmembrane helix</keyword>
<feature type="transmembrane region" description="Helical" evidence="1">
    <location>
        <begin position="51"/>
        <end position="69"/>
    </location>
</feature>
<organism evidence="2 3">
    <name type="scientific">Sphaerisporangium rubeum</name>
    <dbReference type="NCBI Taxonomy" id="321317"/>
    <lineage>
        <taxon>Bacteria</taxon>
        <taxon>Bacillati</taxon>
        <taxon>Actinomycetota</taxon>
        <taxon>Actinomycetes</taxon>
        <taxon>Streptosporangiales</taxon>
        <taxon>Streptosporangiaceae</taxon>
        <taxon>Sphaerisporangium</taxon>
    </lineage>
</organism>
<keyword evidence="1" id="KW-0812">Transmembrane</keyword>
<comment type="caution">
    <text evidence="2">The sequence shown here is derived from an EMBL/GenBank/DDBJ whole genome shotgun (WGS) entry which is preliminary data.</text>
</comment>
<sequence length="361" mass="37000">MLLYPVYALLFAEHGLSTAEISSLFVIWSVTSFVVEIPSGMWADTFSRRRLVVAGPLLTAVGFGLWTFLPSYLVFAAGFVLWGTGNALSSGALEALVYEELDRLGAAGSYARLIGRSHAIGTTAVLAATALAAPVIAVGGYTALGVASVAVLVMSGLAGLMLPESRSPGEAEDGYLAVLREGLREARREPAAAGALVLLVVLMGVGSLDEYIPLLASATGVSAATVPLLMLLETAAATAGGWFAGRGVRWTAPVLAAAALCLAAGAWSGRPGGLALVGAAYGVFQWATSNAEARLQDAIGDRARATVTSMAGFGSEVFALLAYASFALGSTWSGPGPLFALAAAPYLLVAATLWLRGRSRT</sequence>
<evidence type="ECO:0000313" key="3">
    <source>
        <dbReference type="Proteomes" id="UP000555564"/>
    </source>
</evidence>
<gene>
    <name evidence="2" type="ORF">BJ992_006279</name>
</gene>
<dbReference type="InterPro" id="IPR053160">
    <property type="entry name" value="MFS_DHA3_Transporter"/>
</dbReference>
<evidence type="ECO:0000256" key="1">
    <source>
        <dbReference type="SAM" id="Phobius"/>
    </source>
</evidence>
<dbReference type="Gene3D" id="1.20.1250.20">
    <property type="entry name" value="MFS general substrate transporter like domains"/>
    <property type="match status" value="1"/>
</dbReference>
<accession>A0A7X0IMP7</accession>
<evidence type="ECO:0000313" key="2">
    <source>
        <dbReference type="EMBL" id="MBB6476848.1"/>
    </source>
</evidence>